<sequence length="166" mass="19359">MAKRQVFFSFEYNKDCWRAGQVRNMGKVDSSSTFSDNDWEEVKEKTDTKIKEWIDDQMAKRSCLVVLIGSTTSGRKWINYEIEKAYELNKGIVGIYIHNLKDSDGNQTNKGSNPFYQIYIGDKNERLSKYVTCFDSTYKSSQYVYDDISQNIEQLIEDAIANKNNY</sequence>
<dbReference type="SUPFAM" id="SSF52206">
    <property type="entry name" value="Hypothetical protein MTH538"/>
    <property type="match status" value="1"/>
</dbReference>
<dbReference type="Proteomes" id="UP000631418">
    <property type="component" value="Unassembled WGS sequence"/>
</dbReference>
<dbReference type="InterPro" id="IPR036490">
    <property type="entry name" value="ThsB_TIR-like_sf"/>
</dbReference>
<organism evidence="2 3">
    <name type="scientific">Clostridium beijerinckii</name>
    <name type="common">Clostridium MP</name>
    <dbReference type="NCBI Taxonomy" id="1520"/>
    <lineage>
        <taxon>Bacteria</taxon>
        <taxon>Bacillati</taxon>
        <taxon>Bacillota</taxon>
        <taxon>Clostridia</taxon>
        <taxon>Eubacteriales</taxon>
        <taxon>Clostridiaceae</taxon>
        <taxon>Clostridium</taxon>
    </lineage>
</organism>
<evidence type="ECO:0000313" key="2">
    <source>
        <dbReference type="EMBL" id="MBF7810405.1"/>
    </source>
</evidence>
<reference evidence="2" key="1">
    <citation type="submission" date="2020-11" db="EMBL/GenBank/DDBJ databases">
        <authorList>
            <person name="Thieme N."/>
            <person name="Liebl W."/>
            <person name="Zverlov V."/>
        </authorList>
    </citation>
    <scope>NUCLEOTIDE SEQUENCE</scope>
    <source>
        <strain evidence="2">NT08</strain>
    </source>
</reference>
<accession>A0AAE2RRJ5</accession>
<dbReference type="Gene3D" id="3.40.50.9200">
    <property type="entry name" value="Hypothetical protein MTH538"/>
    <property type="match status" value="1"/>
</dbReference>
<evidence type="ECO:0000259" key="1">
    <source>
        <dbReference type="Pfam" id="PF08937"/>
    </source>
</evidence>
<evidence type="ECO:0000313" key="3">
    <source>
        <dbReference type="Proteomes" id="UP000631418"/>
    </source>
</evidence>
<proteinExistence type="predicted"/>
<name>A0AAE2RRJ5_CLOBE</name>
<dbReference type="InterPro" id="IPR015032">
    <property type="entry name" value="ThsB__TIR-like_domain"/>
</dbReference>
<gene>
    <name evidence="2" type="ORF">IS491_17440</name>
</gene>
<dbReference type="RefSeq" id="WP_012059014.1">
    <property type="nucleotide sequence ID" value="NZ_CP073279.1"/>
</dbReference>
<dbReference type="OMA" id="YEIKKAW"/>
<protein>
    <submittedName>
        <fullName evidence="2">TIR domain-containing protein</fullName>
    </submittedName>
</protein>
<dbReference type="Pfam" id="PF08937">
    <property type="entry name" value="ThsB_TIR"/>
    <property type="match status" value="1"/>
</dbReference>
<dbReference type="EMBL" id="JADOEF010000001">
    <property type="protein sequence ID" value="MBF7810405.1"/>
    <property type="molecule type" value="Genomic_DNA"/>
</dbReference>
<comment type="caution">
    <text evidence="2">The sequence shown here is derived from an EMBL/GenBank/DDBJ whole genome shotgun (WGS) entry which is preliminary data.</text>
</comment>
<feature type="domain" description="Thoeris protein ThsB TIR-like" evidence="1">
    <location>
        <begin position="7"/>
        <end position="102"/>
    </location>
</feature>
<dbReference type="AlphaFoldDB" id="A0AAE2RRJ5"/>